<evidence type="ECO:0000313" key="1">
    <source>
        <dbReference type="EMBL" id="RXI04014.1"/>
    </source>
</evidence>
<keyword evidence="2" id="KW-1185">Reference proteome</keyword>
<dbReference type="AlphaFoldDB" id="A0A498KCB8"/>
<protein>
    <submittedName>
        <fullName evidence="1">Uncharacterized protein</fullName>
    </submittedName>
</protein>
<organism evidence="1 2">
    <name type="scientific">Malus domestica</name>
    <name type="common">Apple</name>
    <name type="synonym">Pyrus malus</name>
    <dbReference type="NCBI Taxonomy" id="3750"/>
    <lineage>
        <taxon>Eukaryota</taxon>
        <taxon>Viridiplantae</taxon>
        <taxon>Streptophyta</taxon>
        <taxon>Embryophyta</taxon>
        <taxon>Tracheophyta</taxon>
        <taxon>Spermatophyta</taxon>
        <taxon>Magnoliopsida</taxon>
        <taxon>eudicotyledons</taxon>
        <taxon>Gunneridae</taxon>
        <taxon>Pentapetalae</taxon>
        <taxon>rosids</taxon>
        <taxon>fabids</taxon>
        <taxon>Rosales</taxon>
        <taxon>Rosaceae</taxon>
        <taxon>Amygdaloideae</taxon>
        <taxon>Maleae</taxon>
        <taxon>Malus</taxon>
    </lineage>
</organism>
<dbReference type="Proteomes" id="UP000290289">
    <property type="component" value="Chromosome 3"/>
</dbReference>
<name>A0A498KCB8_MALDO</name>
<evidence type="ECO:0000313" key="2">
    <source>
        <dbReference type="Proteomes" id="UP000290289"/>
    </source>
</evidence>
<reference evidence="1 2" key="1">
    <citation type="submission" date="2018-10" db="EMBL/GenBank/DDBJ databases">
        <title>A high-quality apple genome assembly.</title>
        <authorList>
            <person name="Hu J."/>
        </authorList>
    </citation>
    <scope>NUCLEOTIDE SEQUENCE [LARGE SCALE GENOMIC DNA]</scope>
    <source>
        <strain evidence="2">cv. HFTH1</strain>
        <tissue evidence="1">Young leaf</tissue>
    </source>
</reference>
<gene>
    <name evidence="1" type="ORF">DVH24_038288</name>
</gene>
<accession>A0A498KCB8</accession>
<dbReference type="EMBL" id="RDQH01000329">
    <property type="protein sequence ID" value="RXI04014.1"/>
    <property type="molecule type" value="Genomic_DNA"/>
</dbReference>
<proteinExistence type="predicted"/>
<comment type="caution">
    <text evidence="1">The sequence shown here is derived from an EMBL/GenBank/DDBJ whole genome shotgun (WGS) entry which is preliminary data.</text>
</comment>
<sequence>MEENESRWLCDGGSRVAAGTHHSQSQLGQPAGAIIRFGDVGKLSFNFGYSYFTSDILIHNLILSRMPTHPTKHPHLRYTHFMYVLMLHHPTFCVIQHRRPYCRPIKNQ</sequence>